<comment type="caution">
    <text evidence="1">The sequence shown here is derived from an EMBL/GenBank/DDBJ whole genome shotgun (WGS) entry which is preliminary data.</text>
</comment>
<gene>
    <name evidence="1" type="ORF">CYMTET_51154</name>
</gene>
<name>A0AAE0BMT6_9CHLO</name>
<proteinExistence type="predicted"/>
<reference evidence="1 2" key="1">
    <citation type="journal article" date="2015" name="Genome Biol. Evol.">
        <title>Comparative Genomics of a Bacterivorous Green Alga Reveals Evolutionary Causalities and Consequences of Phago-Mixotrophic Mode of Nutrition.</title>
        <authorList>
            <person name="Burns J.A."/>
            <person name="Paasch A."/>
            <person name="Narechania A."/>
            <person name="Kim E."/>
        </authorList>
    </citation>
    <scope>NUCLEOTIDE SEQUENCE [LARGE SCALE GENOMIC DNA]</scope>
    <source>
        <strain evidence="1 2">PLY_AMNH</strain>
    </source>
</reference>
<organism evidence="1 2">
    <name type="scientific">Cymbomonas tetramitiformis</name>
    <dbReference type="NCBI Taxonomy" id="36881"/>
    <lineage>
        <taxon>Eukaryota</taxon>
        <taxon>Viridiplantae</taxon>
        <taxon>Chlorophyta</taxon>
        <taxon>Pyramimonadophyceae</taxon>
        <taxon>Pyramimonadales</taxon>
        <taxon>Pyramimonadaceae</taxon>
        <taxon>Cymbomonas</taxon>
    </lineage>
</organism>
<accession>A0AAE0BMT6</accession>
<protein>
    <submittedName>
        <fullName evidence="1">Uncharacterized protein</fullName>
    </submittedName>
</protein>
<sequence>MTISGQFIAAVPRFSRVSSVRFASNFLGERAAGIRSEQSKKPVVTLPGRTLSKMSEMPVDSQYPGTAVIRLQAARERAKTLSPDRLNGEWNSVRVNLLWAAGLKDLSNVAPGQGYTGHCFNDYIHCDATTMLGDVAHNQNSGQVKGIAVGNLLGPGIQNASDPALGEGGTWCTCMNGCNQEPPHDVAHVQFKSRIAWKLVWSKTANFEKFVIVDDDGNMLNTGKPTGRLPDLRDRMQNYALVQGSKYAIAADSLQ</sequence>
<dbReference type="AlphaFoldDB" id="A0AAE0BMT6"/>
<keyword evidence="2" id="KW-1185">Reference proteome</keyword>
<evidence type="ECO:0000313" key="2">
    <source>
        <dbReference type="Proteomes" id="UP001190700"/>
    </source>
</evidence>
<evidence type="ECO:0000313" key="1">
    <source>
        <dbReference type="EMBL" id="KAK3238859.1"/>
    </source>
</evidence>
<dbReference type="Proteomes" id="UP001190700">
    <property type="component" value="Unassembled WGS sequence"/>
</dbReference>
<dbReference type="EMBL" id="LGRX02034085">
    <property type="protein sequence ID" value="KAK3238859.1"/>
    <property type="molecule type" value="Genomic_DNA"/>
</dbReference>